<gene>
    <name evidence="1" type="ORF">AVEN_151080_1</name>
</gene>
<proteinExistence type="predicted"/>
<protein>
    <submittedName>
        <fullName evidence="1">Uncharacterized protein</fullName>
    </submittedName>
</protein>
<accession>A0A4Y2SXS1</accession>
<evidence type="ECO:0000313" key="2">
    <source>
        <dbReference type="Proteomes" id="UP000499080"/>
    </source>
</evidence>
<reference evidence="1 2" key="1">
    <citation type="journal article" date="2019" name="Sci. Rep.">
        <title>Orb-weaving spider Araneus ventricosus genome elucidates the spidroin gene catalogue.</title>
        <authorList>
            <person name="Kono N."/>
            <person name="Nakamura H."/>
            <person name="Ohtoshi R."/>
            <person name="Moran D.A.P."/>
            <person name="Shinohara A."/>
            <person name="Yoshida Y."/>
            <person name="Fujiwara M."/>
            <person name="Mori M."/>
            <person name="Tomita M."/>
            <person name="Arakawa K."/>
        </authorList>
    </citation>
    <scope>NUCLEOTIDE SEQUENCE [LARGE SCALE GENOMIC DNA]</scope>
</reference>
<comment type="caution">
    <text evidence="1">The sequence shown here is derived from an EMBL/GenBank/DDBJ whole genome shotgun (WGS) entry which is preliminary data.</text>
</comment>
<sequence>MWGAPYCCLARLVKLPRAASEGKQTSSEEIGATHCDQIIHRRLQHQMESSSATSATHRGLAGHLDLGFHQLLREDRGKAFHHEAELQAEKGTGVVRDERRLI</sequence>
<organism evidence="1 2">
    <name type="scientific">Araneus ventricosus</name>
    <name type="common">Orbweaver spider</name>
    <name type="synonym">Epeira ventricosa</name>
    <dbReference type="NCBI Taxonomy" id="182803"/>
    <lineage>
        <taxon>Eukaryota</taxon>
        <taxon>Metazoa</taxon>
        <taxon>Ecdysozoa</taxon>
        <taxon>Arthropoda</taxon>
        <taxon>Chelicerata</taxon>
        <taxon>Arachnida</taxon>
        <taxon>Araneae</taxon>
        <taxon>Araneomorphae</taxon>
        <taxon>Entelegynae</taxon>
        <taxon>Araneoidea</taxon>
        <taxon>Araneidae</taxon>
        <taxon>Araneus</taxon>
    </lineage>
</organism>
<name>A0A4Y2SXS1_ARAVE</name>
<evidence type="ECO:0000313" key="1">
    <source>
        <dbReference type="EMBL" id="GBN91969.1"/>
    </source>
</evidence>
<dbReference type="EMBL" id="BGPR01024147">
    <property type="protein sequence ID" value="GBN91969.1"/>
    <property type="molecule type" value="Genomic_DNA"/>
</dbReference>
<dbReference type="AlphaFoldDB" id="A0A4Y2SXS1"/>
<keyword evidence="2" id="KW-1185">Reference proteome</keyword>
<dbReference type="Proteomes" id="UP000499080">
    <property type="component" value="Unassembled WGS sequence"/>
</dbReference>